<feature type="domain" description="DUF5979" evidence="5">
    <location>
        <begin position="1493"/>
        <end position="1598"/>
    </location>
</feature>
<accession>A0AAU8ILD4</accession>
<sequence>MLLAQVALVTAPAMAGPDPVPSASSAGASGRPSSTASASPSASPSATGSPSPSPSSRHRSPSATKEKPKEKPKGKSKGAAGKGKAAGKRAADTAQLTVSKEAVDVPDPLVPGSEYTYRITVSCSSLTEACVSAAMEDTLPPGLELVTVPSDGANYTIDYDQQTGKITANFTESLPTPPNPPGSFGLAAGGSQDILITVRVPEDTDLNDGDAITNTAKADADNAAPVEDSDTQTVHVPRRPMVIGTKTWSPSSTVAGSGGESKISLGAANTSSTSTDVNAITISETDPDLFDNFDVTQVGPVTRMPDGADQVQVSVCVKPGGGCSPSELITGPVGPGPDVMLPPGVDPADITGIVYTFSNSAGTPLPADPEGAKVDMTVELRDENRSTGDAIDPSDRQTVENCASPGIDFRLRRDLDGPDACADHDILPNVASIDLSKKFFSDTDGDWQADGTAVIGTEPGITATVDSKNTSPFPVSEMTITEPSDSAASEFDKTDMTQARLRFPAGATDATLTVTCRDGTVLPPQNFTNPPATQTTDLGCPGGGPAASISVTYRGTDATGKGTIEQNATAGLDVHGTLNDQADEGDAEDGVKDCADGSAANPSNGSGSAAGNVCTNLNVEVPRKDGQGTKDASQTSVPPGQPVTFGIGLTNRGNVPLDGPVVVSDPVDPTAAPNPFDSVRITSVTPKVTPANLAYDLEVYDPDANAWVAYDAGDAALLERAKGVRIVVPGGLPVGASVHADITVQLRDGVPNGTVISNCAAATSDGAALGDNFCSQNATVGDASSEASLNKALSPSTVTRPYPGSPAADVHATLTVVNKGNVNLHQLVATDFDTDFFDAVDFVSLDGVSFPKGADQVKVDVCTARCGTANPEIVEGTWTGSDTPGLPAGVSAADVQGIRVTFRSENGDAIVPVEGSPTFDGACKTASVCFTVKPRQTLRSDSSKTIPDHLEDTVTGSGSSDKHGTFTIPPADADLNITDGDPKLYVEKTKDAVVQPGVSQPFTLTVKNTGNAPIDPLRISDPIPADLVVDEDFAGNSGYYSITVTTPDGTAKPAKVDFTADRNANGKITGLHWDFPDWVMYPGATVTITFHVKLRGGVEAGTKIPNTFGAGSPGHDVPCDSSSPRLGEVDDDPAYGDGHYCTSSATLTTEAGTAFDADKWITGNADLGFYNSLTGEYIPVGDARCPNLVSGGATYTRYPCTALVLPGQNYRQLITVDNIGTNPATDYDLLDVLPFVGDTGVLLGESDRGTEWDPRPRLAGPVTLDGPGTLGAEYTTTPQPCRDEVPTPRRNCADATWSGDWTADDTAFFTHIDFDGGLAPGDGFTLSFPMSSPTDLTDKGSRNDLSLAWNSFANKETVQVGGGSVTLPVTEPPKSGIGMVFGTLRVDKTVTHAPNGDTTGPYGIEYDCVVTPDIGKPVSVRHGTGEITPGKPFTVTDVPAGAVCRVWETDTDGATSDHAGEANAASVTIRPETTTDAPSVVDVTNDYPQRSLDIVKKVEDPSGADHGPFTIDVDCTWRDKELDGFPRHLTFDGAGRQRIDGLPVGAECTVTESGTDGADKVVVTAQPDAADDAGDDSSATVVLRPTGPAQATVTNTYDNPPTSPSPSPSGHTPPPGGHGKLPDTGWSFGPALAVTAAMLLAGLLLTGFTVRRRSRRH</sequence>
<organism evidence="6">
    <name type="scientific">Streptomyces tabacisoli</name>
    <dbReference type="NCBI Taxonomy" id="3156398"/>
    <lineage>
        <taxon>Bacteria</taxon>
        <taxon>Bacillati</taxon>
        <taxon>Actinomycetota</taxon>
        <taxon>Actinomycetes</taxon>
        <taxon>Kitasatosporales</taxon>
        <taxon>Streptomycetaceae</taxon>
        <taxon>Streptomyces</taxon>
    </lineage>
</organism>
<feature type="compositionally biased region" description="Basic and acidic residues" evidence="1">
    <location>
        <begin position="1246"/>
        <end position="1256"/>
    </location>
</feature>
<dbReference type="KEGG" id="stac:ABII15_02570"/>
<feature type="compositionally biased region" description="Low complexity" evidence="1">
    <location>
        <begin position="597"/>
        <end position="612"/>
    </location>
</feature>
<feature type="region of interest" description="Disordered" evidence="1">
    <location>
        <begin position="1246"/>
        <end position="1288"/>
    </location>
</feature>
<reference evidence="6" key="1">
    <citation type="submission" date="2024-06" db="EMBL/GenBank/DDBJ databases">
        <title>Streptomyces sp. strain HUAS MG91 genome sequences.</title>
        <authorList>
            <person name="Mo P."/>
        </authorList>
    </citation>
    <scope>NUCLEOTIDE SEQUENCE</scope>
    <source>
        <strain evidence="6">HUAS MG91</strain>
    </source>
</reference>
<dbReference type="Gene3D" id="2.60.40.740">
    <property type="match status" value="2"/>
</dbReference>
<evidence type="ECO:0000259" key="4">
    <source>
        <dbReference type="Pfam" id="PF01345"/>
    </source>
</evidence>
<dbReference type="Pfam" id="PF01345">
    <property type="entry name" value="DUF11"/>
    <property type="match status" value="1"/>
</dbReference>
<feature type="compositionally biased region" description="Basic and acidic residues" evidence="1">
    <location>
        <begin position="64"/>
        <end position="73"/>
    </location>
</feature>
<feature type="compositionally biased region" description="Low complexity" evidence="1">
    <location>
        <begin position="21"/>
        <end position="50"/>
    </location>
</feature>
<feature type="region of interest" description="Disordered" evidence="1">
    <location>
        <begin position="1590"/>
        <end position="1624"/>
    </location>
</feature>
<feature type="chain" id="PRO_5043583000" evidence="3">
    <location>
        <begin position="16"/>
        <end position="1657"/>
    </location>
</feature>
<feature type="compositionally biased region" description="Pro residues" evidence="1">
    <location>
        <begin position="1601"/>
        <end position="1616"/>
    </location>
</feature>
<evidence type="ECO:0000256" key="3">
    <source>
        <dbReference type="SAM" id="SignalP"/>
    </source>
</evidence>
<feature type="domain" description="DUF5979" evidence="5">
    <location>
        <begin position="1384"/>
        <end position="1487"/>
    </location>
</feature>
<evidence type="ECO:0000256" key="2">
    <source>
        <dbReference type="SAM" id="Phobius"/>
    </source>
</evidence>
<feature type="transmembrane region" description="Helical" evidence="2">
    <location>
        <begin position="1628"/>
        <end position="1650"/>
    </location>
</feature>
<feature type="signal peptide" evidence="3">
    <location>
        <begin position="1"/>
        <end position="15"/>
    </location>
</feature>
<keyword evidence="2" id="KW-0812">Transmembrane</keyword>
<dbReference type="InterPro" id="IPR046022">
    <property type="entry name" value="DUF5979"/>
</dbReference>
<feature type="domain" description="DUF11" evidence="4">
    <location>
        <begin position="104"/>
        <end position="235"/>
    </location>
</feature>
<keyword evidence="3" id="KW-0732">Signal</keyword>
<evidence type="ECO:0000259" key="5">
    <source>
        <dbReference type="Pfam" id="PF19407"/>
    </source>
</evidence>
<evidence type="ECO:0000313" key="6">
    <source>
        <dbReference type="EMBL" id="XCJ68915.1"/>
    </source>
</evidence>
<dbReference type="InterPro" id="IPR001434">
    <property type="entry name" value="OmcB-like_DUF11"/>
</dbReference>
<dbReference type="Pfam" id="PF19407">
    <property type="entry name" value="DUF5979"/>
    <property type="match status" value="2"/>
</dbReference>
<feature type="region of interest" description="Disordered" evidence="1">
    <location>
        <begin position="1"/>
        <end position="95"/>
    </location>
</feature>
<keyword evidence="2" id="KW-1133">Transmembrane helix</keyword>
<feature type="region of interest" description="Disordered" evidence="1">
    <location>
        <begin position="940"/>
        <end position="973"/>
    </location>
</feature>
<protein>
    <submittedName>
        <fullName evidence="6">DUF5979 domain-containing protein</fullName>
    </submittedName>
</protein>
<name>A0AAU8ILD4_9ACTN</name>
<evidence type="ECO:0000256" key="1">
    <source>
        <dbReference type="SAM" id="MobiDB-lite"/>
    </source>
</evidence>
<feature type="compositionally biased region" description="Polar residues" evidence="1">
    <location>
        <begin position="1590"/>
        <end position="1599"/>
    </location>
</feature>
<dbReference type="RefSeq" id="WP_353940597.1">
    <property type="nucleotide sequence ID" value="NZ_CP159534.1"/>
</dbReference>
<proteinExistence type="predicted"/>
<dbReference type="EMBL" id="CP159534">
    <property type="protein sequence ID" value="XCJ68915.1"/>
    <property type="molecule type" value="Genomic_DNA"/>
</dbReference>
<gene>
    <name evidence="6" type="ORF">ABII15_02570</name>
</gene>
<feature type="region of interest" description="Disordered" evidence="1">
    <location>
        <begin position="577"/>
        <end position="641"/>
    </location>
</feature>
<keyword evidence="2" id="KW-0472">Membrane</keyword>